<dbReference type="EMBL" id="CAJJDM010000031">
    <property type="protein sequence ID" value="CAD8061606.1"/>
    <property type="molecule type" value="Genomic_DNA"/>
</dbReference>
<comment type="caution">
    <text evidence="1">The sequence shown here is derived from an EMBL/GenBank/DDBJ whole genome shotgun (WGS) entry which is preliminary data.</text>
</comment>
<keyword evidence="2" id="KW-1185">Reference proteome</keyword>
<dbReference type="AlphaFoldDB" id="A0A8S1L9R9"/>
<dbReference type="OMA" id="TKQWSAF"/>
<name>A0A8S1L9R9_PARPR</name>
<proteinExistence type="predicted"/>
<evidence type="ECO:0000313" key="1">
    <source>
        <dbReference type="EMBL" id="CAD8061606.1"/>
    </source>
</evidence>
<reference evidence="1" key="1">
    <citation type="submission" date="2021-01" db="EMBL/GenBank/DDBJ databases">
        <authorList>
            <consortium name="Genoscope - CEA"/>
            <person name="William W."/>
        </authorList>
    </citation>
    <scope>NUCLEOTIDE SEQUENCE</scope>
</reference>
<protein>
    <submittedName>
        <fullName evidence="1">Uncharacterized protein</fullName>
    </submittedName>
</protein>
<accession>A0A8S1L9R9</accession>
<organism evidence="1 2">
    <name type="scientific">Paramecium primaurelia</name>
    <dbReference type="NCBI Taxonomy" id="5886"/>
    <lineage>
        <taxon>Eukaryota</taxon>
        <taxon>Sar</taxon>
        <taxon>Alveolata</taxon>
        <taxon>Ciliophora</taxon>
        <taxon>Intramacronucleata</taxon>
        <taxon>Oligohymenophorea</taxon>
        <taxon>Peniculida</taxon>
        <taxon>Parameciidae</taxon>
        <taxon>Paramecium</taxon>
    </lineage>
</organism>
<dbReference type="Proteomes" id="UP000688137">
    <property type="component" value="Unassembled WGS sequence"/>
</dbReference>
<evidence type="ECO:0000313" key="2">
    <source>
        <dbReference type="Proteomes" id="UP000688137"/>
    </source>
</evidence>
<gene>
    <name evidence="1" type="ORF">PPRIM_AZ9-3.1.T0320039</name>
</gene>
<sequence>MKQSLQSILQTKSQYDFITGIMDNEQEDIKSKTNYKTQFKFNKSKLHFSITPKSQPSKVKKRPIYLRFSNHSSQQQEQNNLIFLKSLFKDIQQPQMSKTNYSTWSTSHKQTVQSNFIPPIKKNYLLIKTPDNNQPAVGYYNPMMPKKVRGSVKLFSQNMQQQSQSLNILLNQNEKQESPIQKEEFIKVPETKLQDYYENEKKKLMSKSTFQLPLKDLNANPFTKQWSIFLAYKNKFKLLRDHKYEESLK</sequence>